<dbReference type="EMBL" id="MRZV01000391">
    <property type="protein sequence ID" value="PIK51093.1"/>
    <property type="molecule type" value="Genomic_DNA"/>
</dbReference>
<feature type="region of interest" description="Disordered" evidence="1">
    <location>
        <begin position="1"/>
        <end position="29"/>
    </location>
</feature>
<dbReference type="InterPro" id="IPR027752">
    <property type="entry name" value="TTLL10"/>
</dbReference>
<protein>
    <submittedName>
        <fullName evidence="2">Putative beta-tubulin polyglutamylase</fullName>
    </submittedName>
</protein>
<evidence type="ECO:0000256" key="1">
    <source>
        <dbReference type="SAM" id="MobiDB-lite"/>
    </source>
</evidence>
<evidence type="ECO:0000313" key="2">
    <source>
        <dbReference type="EMBL" id="PIK51093.1"/>
    </source>
</evidence>
<dbReference type="AlphaFoldDB" id="A0A2G8KSV4"/>
<keyword evidence="3" id="KW-1185">Reference proteome</keyword>
<proteinExistence type="predicted"/>
<feature type="compositionally biased region" description="Polar residues" evidence="1">
    <location>
        <begin position="423"/>
        <end position="449"/>
    </location>
</feature>
<organism evidence="2 3">
    <name type="scientific">Stichopus japonicus</name>
    <name type="common">Sea cucumber</name>
    <dbReference type="NCBI Taxonomy" id="307972"/>
    <lineage>
        <taxon>Eukaryota</taxon>
        <taxon>Metazoa</taxon>
        <taxon>Echinodermata</taxon>
        <taxon>Eleutherozoa</taxon>
        <taxon>Echinozoa</taxon>
        <taxon>Holothuroidea</taxon>
        <taxon>Aspidochirotacea</taxon>
        <taxon>Aspidochirotida</taxon>
        <taxon>Stichopodidae</taxon>
        <taxon>Apostichopus</taxon>
    </lineage>
</organism>
<dbReference type="SUPFAM" id="SSF56059">
    <property type="entry name" value="Glutathione synthetase ATP-binding domain-like"/>
    <property type="match status" value="1"/>
</dbReference>
<dbReference type="PROSITE" id="PS51221">
    <property type="entry name" value="TTL"/>
    <property type="match status" value="1"/>
</dbReference>
<sequence>MEIMKSNMKGNDDSGEQNGRKKPNTDERKSVFKVDNAPLFYVGGRNGVSLVEEPLLAKGWQRIQDPKSDRYKFRWVEIKSQINYLSFRPGEQLINRIPGSGMLATKTGLFNTLRDYERLNDRLQKGNSGKGLRILDFFPESYVLDMKADREAFFQTFKEGEIWICKPNNMNQGKGIYLVRDLVELKQKYRDEGSSGALQRSRVKRGTNQRLIQRYLPKPLLLNGKKFDVRTYMLIACTSPFVVLYHSGYCRLSCEDYDPESKDLARHLTNQYQQKKVPQYKDMKDETVWSMERFNDYINTEIAEQHGLPDDWVFGHFTKRMQQVMTHCFHAVKTKLDNRLGLFDLLGFDFIIDADMKIWLLEVNVNPALHTNCDVLREKLPPMIAETIDITLEIFEKSRKREKILPIRSVKSFNLLYSATSGGRRSKVTGQRSKSISPVRTARTSTNPVRSKAAKSTVPPKSSVPPKSFSPPTSLLLRGRDG</sequence>
<dbReference type="GO" id="GO:0070737">
    <property type="term" value="F:protein-glycine ligase activity, elongating"/>
    <property type="evidence" value="ECO:0007669"/>
    <property type="project" value="TreeGrafter"/>
</dbReference>
<dbReference type="InterPro" id="IPR004344">
    <property type="entry name" value="TTL/TTLL_fam"/>
</dbReference>
<accession>A0A2G8KSV4</accession>
<gene>
    <name evidence="2" type="ORF">BSL78_12043</name>
</gene>
<dbReference type="Proteomes" id="UP000230750">
    <property type="component" value="Unassembled WGS sequence"/>
</dbReference>
<dbReference type="STRING" id="307972.A0A2G8KSV4"/>
<dbReference type="Pfam" id="PF03133">
    <property type="entry name" value="TTL"/>
    <property type="match status" value="1"/>
</dbReference>
<reference evidence="2 3" key="1">
    <citation type="journal article" date="2017" name="PLoS Biol.">
        <title>The sea cucumber genome provides insights into morphological evolution and visceral regeneration.</title>
        <authorList>
            <person name="Zhang X."/>
            <person name="Sun L."/>
            <person name="Yuan J."/>
            <person name="Sun Y."/>
            <person name="Gao Y."/>
            <person name="Zhang L."/>
            <person name="Li S."/>
            <person name="Dai H."/>
            <person name="Hamel J.F."/>
            <person name="Liu C."/>
            <person name="Yu Y."/>
            <person name="Liu S."/>
            <person name="Lin W."/>
            <person name="Guo K."/>
            <person name="Jin S."/>
            <person name="Xu P."/>
            <person name="Storey K.B."/>
            <person name="Huan P."/>
            <person name="Zhang T."/>
            <person name="Zhou Y."/>
            <person name="Zhang J."/>
            <person name="Lin C."/>
            <person name="Li X."/>
            <person name="Xing L."/>
            <person name="Huo D."/>
            <person name="Sun M."/>
            <person name="Wang L."/>
            <person name="Mercier A."/>
            <person name="Li F."/>
            <person name="Yang H."/>
            <person name="Xiang J."/>
        </authorList>
    </citation>
    <scope>NUCLEOTIDE SEQUENCE [LARGE SCALE GENOMIC DNA]</scope>
    <source>
        <strain evidence="2">Shaxun</strain>
        <tissue evidence="2">Muscle</tissue>
    </source>
</reference>
<feature type="region of interest" description="Disordered" evidence="1">
    <location>
        <begin position="423"/>
        <end position="482"/>
    </location>
</feature>
<comment type="caution">
    <text evidence="2">The sequence shown here is derived from an EMBL/GenBank/DDBJ whole genome shotgun (WGS) entry which is preliminary data.</text>
</comment>
<dbReference type="PANTHER" id="PTHR46810:SF1">
    <property type="entry name" value="INACTIVE POLYGLYCYLASE TTLL10"/>
    <property type="match status" value="1"/>
</dbReference>
<dbReference type="PANTHER" id="PTHR46810">
    <property type="entry name" value="INACTIVE POLYGLYCYLASE TTLL10"/>
    <property type="match status" value="1"/>
</dbReference>
<dbReference type="OrthoDB" id="202825at2759"/>
<evidence type="ECO:0000313" key="3">
    <source>
        <dbReference type="Proteomes" id="UP000230750"/>
    </source>
</evidence>
<name>A0A2G8KSV4_STIJA</name>
<dbReference type="Gene3D" id="3.30.470.20">
    <property type="entry name" value="ATP-grasp fold, B domain"/>
    <property type="match status" value="1"/>
</dbReference>
<feature type="compositionally biased region" description="Low complexity" evidence="1">
    <location>
        <begin position="455"/>
        <end position="474"/>
    </location>
</feature>